<keyword evidence="4 6" id="KW-0472">Membrane</keyword>
<dbReference type="GO" id="GO:0033281">
    <property type="term" value="C:TAT protein transport complex"/>
    <property type="evidence" value="ECO:0007669"/>
    <property type="project" value="TreeGrafter"/>
</dbReference>
<name>A0A1W1BKT0_9ZZZZ</name>
<feature type="transmembrane region" description="Helical" evidence="6">
    <location>
        <begin position="186"/>
        <end position="204"/>
    </location>
</feature>
<evidence type="ECO:0000256" key="5">
    <source>
        <dbReference type="SAM" id="MobiDB-lite"/>
    </source>
</evidence>
<proteinExistence type="inferred from homology"/>
<accession>A0A1W1BKT0</accession>
<keyword evidence="3 6" id="KW-1133">Transmembrane helix</keyword>
<evidence type="ECO:0000256" key="6">
    <source>
        <dbReference type="SAM" id="Phobius"/>
    </source>
</evidence>
<feature type="transmembrane region" description="Helical" evidence="6">
    <location>
        <begin position="16"/>
        <end position="39"/>
    </location>
</feature>
<gene>
    <name evidence="7" type="ORF">MNB_SV-12-1540</name>
</gene>
<feature type="transmembrane region" description="Helical" evidence="6">
    <location>
        <begin position="210"/>
        <end position="230"/>
    </location>
</feature>
<dbReference type="PRINTS" id="PR01840">
    <property type="entry name" value="TATCFAMILY"/>
</dbReference>
<dbReference type="EMBL" id="FPHE01000051">
    <property type="protein sequence ID" value="SFV54113.1"/>
    <property type="molecule type" value="Genomic_DNA"/>
</dbReference>
<evidence type="ECO:0000256" key="1">
    <source>
        <dbReference type="ARBA" id="ARBA00004141"/>
    </source>
</evidence>
<dbReference type="GO" id="GO:0065002">
    <property type="term" value="P:intracellular protein transmembrane transport"/>
    <property type="evidence" value="ECO:0007669"/>
    <property type="project" value="TreeGrafter"/>
</dbReference>
<sequence length="256" mass="28717">MFENLRPHLVELRKRLGISVVVVIVFAFIAFGFNQYIIAFAKAPLMNVLDGADPFIGGIGIFFTALKISIFTGFLFALPVVFAQLWAFIAPGLYDNEKKYVIPFVSISTLMFLIGAAFAYYVVIPLGFQFLWMFAGNLVNFLQTLDEYIGIFTKILFGFGVAFELPVILFFLGILGLVDDKNLRDFFGHAVLIIFVFAAILTPPDVITQLLMAGPLILLYSISIIIVRMVNPYKAEEEDDDDDEDTVKVDKPKQLK</sequence>
<dbReference type="PANTHER" id="PTHR30371:SF0">
    <property type="entry name" value="SEC-INDEPENDENT PROTEIN TRANSLOCASE PROTEIN TATC, CHLOROPLASTIC-RELATED"/>
    <property type="match status" value="1"/>
</dbReference>
<protein>
    <submittedName>
        <fullName evidence="7">Twin-arginine translocation protein TatC</fullName>
    </submittedName>
</protein>
<evidence type="ECO:0000256" key="4">
    <source>
        <dbReference type="ARBA" id="ARBA00023136"/>
    </source>
</evidence>
<feature type="transmembrane region" description="Helical" evidence="6">
    <location>
        <begin position="59"/>
        <end position="88"/>
    </location>
</feature>
<feature type="region of interest" description="Disordered" evidence="5">
    <location>
        <begin position="235"/>
        <end position="256"/>
    </location>
</feature>
<dbReference type="GO" id="GO:0009977">
    <property type="term" value="F:proton motive force dependent protein transmembrane transporter activity"/>
    <property type="evidence" value="ECO:0007669"/>
    <property type="project" value="TreeGrafter"/>
</dbReference>
<feature type="compositionally biased region" description="Basic and acidic residues" evidence="5">
    <location>
        <begin position="246"/>
        <end position="256"/>
    </location>
</feature>
<evidence type="ECO:0000313" key="7">
    <source>
        <dbReference type="EMBL" id="SFV54113.1"/>
    </source>
</evidence>
<dbReference type="InterPro" id="IPR002033">
    <property type="entry name" value="TatC"/>
</dbReference>
<dbReference type="Pfam" id="PF00902">
    <property type="entry name" value="TatC"/>
    <property type="match status" value="1"/>
</dbReference>
<feature type="transmembrane region" description="Helical" evidence="6">
    <location>
        <begin position="100"/>
        <end position="128"/>
    </location>
</feature>
<comment type="subcellular location">
    <subcellularLocation>
        <location evidence="1">Membrane</location>
        <topology evidence="1">Multi-pass membrane protein</topology>
    </subcellularLocation>
</comment>
<reference evidence="7" key="1">
    <citation type="submission" date="2016-10" db="EMBL/GenBank/DDBJ databases">
        <authorList>
            <person name="de Groot N.N."/>
        </authorList>
    </citation>
    <scope>NUCLEOTIDE SEQUENCE</scope>
</reference>
<keyword evidence="2 6" id="KW-0812">Transmembrane</keyword>
<feature type="transmembrane region" description="Helical" evidence="6">
    <location>
        <begin position="148"/>
        <end position="174"/>
    </location>
</feature>
<dbReference type="GO" id="GO:0043953">
    <property type="term" value="P:protein transport by the Tat complex"/>
    <property type="evidence" value="ECO:0007669"/>
    <property type="project" value="TreeGrafter"/>
</dbReference>
<dbReference type="NCBIfam" id="TIGR00945">
    <property type="entry name" value="tatC"/>
    <property type="match status" value="1"/>
</dbReference>
<feature type="compositionally biased region" description="Acidic residues" evidence="5">
    <location>
        <begin position="236"/>
        <end position="245"/>
    </location>
</feature>
<dbReference type="AlphaFoldDB" id="A0A1W1BKT0"/>
<evidence type="ECO:0000256" key="3">
    <source>
        <dbReference type="ARBA" id="ARBA00022989"/>
    </source>
</evidence>
<organism evidence="7">
    <name type="scientific">hydrothermal vent metagenome</name>
    <dbReference type="NCBI Taxonomy" id="652676"/>
    <lineage>
        <taxon>unclassified sequences</taxon>
        <taxon>metagenomes</taxon>
        <taxon>ecological metagenomes</taxon>
    </lineage>
</organism>
<dbReference type="PANTHER" id="PTHR30371">
    <property type="entry name" value="SEC-INDEPENDENT PROTEIN TRANSLOCASE PROTEIN TATC"/>
    <property type="match status" value="1"/>
</dbReference>
<evidence type="ECO:0000256" key="2">
    <source>
        <dbReference type="ARBA" id="ARBA00022692"/>
    </source>
</evidence>
<dbReference type="HAMAP" id="MF_00902">
    <property type="entry name" value="TatC"/>
    <property type="match status" value="1"/>
</dbReference>